<gene>
    <name evidence="3" type="ORF">TUBRATIS_20500</name>
</gene>
<keyword evidence="2" id="KW-0472">Membrane</keyword>
<dbReference type="AlphaFoldDB" id="A0A437AK55"/>
<comment type="caution">
    <text evidence="3">The sequence shown here is derived from an EMBL/GenBank/DDBJ whole genome shotgun (WGS) entry which is preliminary data.</text>
</comment>
<accession>A0A437AK55</accession>
<dbReference type="PANTHER" id="PTHR28112">
    <property type="entry name" value="SRP-INDEPENDENT TARGETING PROTEIN 3"/>
    <property type="match status" value="1"/>
</dbReference>
<evidence type="ECO:0000256" key="1">
    <source>
        <dbReference type="SAM" id="MobiDB-lite"/>
    </source>
</evidence>
<dbReference type="GO" id="GO:0005783">
    <property type="term" value="C:endoplasmic reticulum"/>
    <property type="evidence" value="ECO:0007669"/>
    <property type="project" value="InterPro"/>
</dbReference>
<dbReference type="GO" id="GO:0005739">
    <property type="term" value="C:mitochondrion"/>
    <property type="evidence" value="ECO:0007669"/>
    <property type="project" value="TreeGrafter"/>
</dbReference>
<evidence type="ECO:0000256" key="2">
    <source>
        <dbReference type="SAM" id="Phobius"/>
    </source>
</evidence>
<dbReference type="GO" id="GO:0045047">
    <property type="term" value="P:protein targeting to ER"/>
    <property type="evidence" value="ECO:0007669"/>
    <property type="project" value="InterPro"/>
</dbReference>
<dbReference type="VEuPathDB" id="MicrosporidiaDB:TUBRATIS_20500"/>
<proteinExistence type="predicted"/>
<dbReference type="OrthoDB" id="2190094at2759"/>
<evidence type="ECO:0000313" key="3">
    <source>
        <dbReference type="EMBL" id="RVD91499.1"/>
    </source>
</evidence>
<dbReference type="Proteomes" id="UP000282876">
    <property type="component" value="Unassembled WGS sequence"/>
</dbReference>
<protein>
    <submittedName>
        <fullName evidence="3">Inorganic phosphate transporter</fullName>
    </submittedName>
</protein>
<keyword evidence="4" id="KW-1185">Reference proteome</keyword>
<sequence length="162" mass="18986">MQSLKKIPIMEGNVIWIIRGVFIASIALQAYLLFFIKRKISLTNDTRTVSVPKISGEEEGNEDITFSEYDKRECDKLIKGIAIQLAITLFIHVKWNVIQPLIIQAITPIKSFFLKPLYCIYLRNFDMIRPYENNLLFSKTAEKKEETKEEEKEIKKKKKKED</sequence>
<dbReference type="Pfam" id="PF10032">
    <property type="entry name" value="Pho88"/>
    <property type="match status" value="1"/>
</dbReference>
<keyword evidence="2" id="KW-0812">Transmembrane</keyword>
<organism evidence="3 4">
    <name type="scientific">Tubulinosema ratisbonensis</name>
    <dbReference type="NCBI Taxonomy" id="291195"/>
    <lineage>
        <taxon>Eukaryota</taxon>
        <taxon>Fungi</taxon>
        <taxon>Fungi incertae sedis</taxon>
        <taxon>Microsporidia</taxon>
        <taxon>Tubulinosematoidea</taxon>
        <taxon>Tubulinosematidae</taxon>
        <taxon>Tubulinosema</taxon>
    </lineage>
</organism>
<feature type="transmembrane region" description="Helical" evidence="2">
    <location>
        <begin position="14"/>
        <end position="36"/>
    </location>
</feature>
<dbReference type="PANTHER" id="PTHR28112:SF1">
    <property type="entry name" value="SRP-INDEPENDENT TARGETING PROTEIN 3"/>
    <property type="match status" value="1"/>
</dbReference>
<evidence type="ECO:0000313" key="4">
    <source>
        <dbReference type="Proteomes" id="UP000282876"/>
    </source>
</evidence>
<feature type="region of interest" description="Disordered" evidence="1">
    <location>
        <begin position="142"/>
        <end position="162"/>
    </location>
</feature>
<name>A0A437AK55_9MICR</name>
<keyword evidence="2" id="KW-1133">Transmembrane helix</keyword>
<dbReference type="EMBL" id="RCSS01000505">
    <property type="protein sequence ID" value="RVD91499.1"/>
    <property type="molecule type" value="Genomic_DNA"/>
</dbReference>
<reference evidence="3 4" key="1">
    <citation type="submission" date="2018-10" db="EMBL/GenBank/DDBJ databases">
        <title>Draft genome sequence of the microsporidian Tubulinosema ratisbonensis.</title>
        <authorList>
            <person name="Polonais V."/>
            <person name="Peyretaillade E."/>
            <person name="Niehus S."/>
            <person name="Wawrzyniak I."/>
            <person name="Franchet A."/>
            <person name="Gaspin C."/>
            <person name="Reichstadt M."/>
            <person name="Belser C."/>
            <person name="Labadie K."/>
            <person name="Delbac F."/>
            <person name="Ferrandon D."/>
        </authorList>
    </citation>
    <scope>NUCLEOTIDE SEQUENCE [LARGE SCALE GENOMIC DNA]</scope>
    <source>
        <strain evidence="3 4">Franzen</strain>
    </source>
</reference>
<dbReference type="InterPro" id="IPR012098">
    <property type="entry name" value="SND3_fun"/>
</dbReference>